<dbReference type="Proteomes" id="UP000054166">
    <property type="component" value="Unassembled WGS sequence"/>
</dbReference>
<dbReference type="PANTHER" id="PTHR17630">
    <property type="entry name" value="DIENELACTONE HYDROLASE"/>
    <property type="match status" value="1"/>
</dbReference>
<dbReference type="Gene3D" id="3.40.50.1820">
    <property type="entry name" value="alpha/beta hydrolase"/>
    <property type="match status" value="1"/>
</dbReference>
<dbReference type="InterPro" id="IPR002925">
    <property type="entry name" value="Dienelactn_hydro"/>
</dbReference>
<dbReference type="InterPro" id="IPR029058">
    <property type="entry name" value="AB_hydrolase_fold"/>
</dbReference>
<dbReference type="EMBL" id="KN832975">
    <property type="protein sequence ID" value="KIM89330.1"/>
    <property type="molecule type" value="Genomic_DNA"/>
</dbReference>
<dbReference type="OrthoDB" id="10019231at2759"/>
<dbReference type="InParanoid" id="A0A0C3FYQ2"/>
<dbReference type="HOGENOM" id="CLU_054590_2_0_1"/>
<dbReference type="GO" id="GO:0016787">
    <property type="term" value="F:hydrolase activity"/>
    <property type="evidence" value="ECO:0007669"/>
    <property type="project" value="InterPro"/>
</dbReference>
<dbReference type="Pfam" id="PF01738">
    <property type="entry name" value="DLH"/>
    <property type="match status" value="1"/>
</dbReference>
<dbReference type="SUPFAM" id="SSF53474">
    <property type="entry name" value="alpha/beta-Hydrolases"/>
    <property type="match status" value="1"/>
</dbReference>
<proteinExistence type="predicted"/>
<accession>A0A0C3FYQ2</accession>
<gene>
    <name evidence="2" type="ORF">PILCRDRAFT_813263</name>
</gene>
<reference evidence="2 3" key="1">
    <citation type="submission" date="2014-04" db="EMBL/GenBank/DDBJ databases">
        <authorList>
            <consortium name="DOE Joint Genome Institute"/>
            <person name="Kuo A."/>
            <person name="Tarkka M."/>
            <person name="Buscot F."/>
            <person name="Kohler A."/>
            <person name="Nagy L.G."/>
            <person name="Floudas D."/>
            <person name="Copeland A."/>
            <person name="Barry K.W."/>
            <person name="Cichocki N."/>
            <person name="Veneault-Fourrey C."/>
            <person name="LaButti K."/>
            <person name="Lindquist E.A."/>
            <person name="Lipzen A."/>
            <person name="Lundell T."/>
            <person name="Morin E."/>
            <person name="Murat C."/>
            <person name="Sun H."/>
            <person name="Tunlid A."/>
            <person name="Henrissat B."/>
            <person name="Grigoriev I.V."/>
            <person name="Hibbett D.S."/>
            <person name="Martin F."/>
            <person name="Nordberg H.P."/>
            <person name="Cantor M.N."/>
            <person name="Hua S.X."/>
        </authorList>
    </citation>
    <scope>NUCLEOTIDE SEQUENCE [LARGE SCALE GENOMIC DNA]</scope>
    <source>
        <strain evidence="2 3">F 1598</strain>
    </source>
</reference>
<reference evidence="3" key="2">
    <citation type="submission" date="2015-01" db="EMBL/GenBank/DDBJ databases">
        <title>Evolutionary Origins and Diversification of the Mycorrhizal Mutualists.</title>
        <authorList>
            <consortium name="DOE Joint Genome Institute"/>
            <consortium name="Mycorrhizal Genomics Consortium"/>
            <person name="Kohler A."/>
            <person name="Kuo A."/>
            <person name="Nagy L.G."/>
            <person name="Floudas D."/>
            <person name="Copeland A."/>
            <person name="Barry K.W."/>
            <person name="Cichocki N."/>
            <person name="Veneault-Fourrey C."/>
            <person name="LaButti K."/>
            <person name="Lindquist E.A."/>
            <person name="Lipzen A."/>
            <person name="Lundell T."/>
            <person name="Morin E."/>
            <person name="Murat C."/>
            <person name="Riley R."/>
            <person name="Ohm R."/>
            <person name="Sun H."/>
            <person name="Tunlid A."/>
            <person name="Henrissat B."/>
            <person name="Grigoriev I.V."/>
            <person name="Hibbett D.S."/>
            <person name="Martin F."/>
        </authorList>
    </citation>
    <scope>NUCLEOTIDE SEQUENCE [LARGE SCALE GENOMIC DNA]</scope>
    <source>
        <strain evidence="3">F 1598</strain>
    </source>
</reference>
<feature type="domain" description="Dienelactone hydrolase" evidence="1">
    <location>
        <begin position="39"/>
        <end position="268"/>
    </location>
</feature>
<sequence length="271" mass="29598">MVSCEDCTKGFTLPGEPVGSLISEFDGAYFSPGPVEGNTKRSIVLLTDIFGLPLANPKLIADHLAKNLSCDVWVPDVFNGEPPLDSKVMEPFIPDRAGAPYTLTKKLRLVGKILPRIGALYRSRPSIVEARTLAFIAKLRESKKYEKVGAVGYCFGGMLAVRIGSGATVDSIVICHPGTITLEQIKAIKVPAAWACAEDDLSFVPQLRKQAEGAFSVRQGKENFVDYEFKDYKGTAHGFACRPNLGLQEVKEAYEKALEQTIAWFQKTLPA</sequence>
<dbReference type="PANTHER" id="PTHR17630:SF44">
    <property type="entry name" value="PROTEIN AIM2"/>
    <property type="match status" value="1"/>
</dbReference>
<evidence type="ECO:0000313" key="3">
    <source>
        <dbReference type="Proteomes" id="UP000054166"/>
    </source>
</evidence>
<name>A0A0C3FYQ2_PILCF</name>
<evidence type="ECO:0000259" key="1">
    <source>
        <dbReference type="Pfam" id="PF01738"/>
    </source>
</evidence>
<dbReference type="STRING" id="765440.A0A0C3FYQ2"/>
<dbReference type="AlphaFoldDB" id="A0A0C3FYQ2"/>
<protein>
    <recommendedName>
        <fullName evidence="1">Dienelactone hydrolase domain-containing protein</fullName>
    </recommendedName>
</protein>
<evidence type="ECO:0000313" key="2">
    <source>
        <dbReference type="EMBL" id="KIM89330.1"/>
    </source>
</evidence>
<organism evidence="2 3">
    <name type="scientific">Piloderma croceum (strain F 1598)</name>
    <dbReference type="NCBI Taxonomy" id="765440"/>
    <lineage>
        <taxon>Eukaryota</taxon>
        <taxon>Fungi</taxon>
        <taxon>Dikarya</taxon>
        <taxon>Basidiomycota</taxon>
        <taxon>Agaricomycotina</taxon>
        <taxon>Agaricomycetes</taxon>
        <taxon>Agaricomycetidae</taxon>
        <taxon>Atheliales</taxon>
        <taxon>Atheliaceae</taxon>
        <taxon>Piloderma</taxon>
    </lineage>
</organism>
<keyword evidence="3" id="KW-1185">Reference proteome</keyword>